<evidence type="ECO:0000256" key="1">
    <source>
        <dbReference type="SAM" id="MobiDB-lite"/>
    </source>
</evidence>
<reference evidence="3" key="1">
    <citation type="submission" date="2018-02" db="EMBL/GenBank/DDBJ databases">
        <authorList>
            <person name="Cohen D.B."/>
            <person name="Kent A.D."/>
        </authorList>
    </citation>
    <scope>NUCLEOTIDE SEQUENCE</scope>
</reference>
<dbReference type="AlphaFoldDB" id="A0A2N9IQE8"/>
<evidence type="ECO:0000259" key="2">
    <source>
        <dbReference type="Pfam" id="PF07727"/>
    </source>
</evidence>
<organism evidence="3">
    <name type="scientific">Fagus sylvatica</name>
    <name type="common">Beechnut</name>
    <dbReference type="NCBI Taxonomy" id="28930"/>
    <lineage>
        <taxon>Eukaryota</taxon>
        <taxon>Viridiplantae</taxon>
        <taxon>Streptophyta</taxon>
        <taxon>Embryophyta</taxon>
        <taxon>Tracheophyta</taxon>
        <taxon>Spermatophyta</taxon>
        <taxon>Magnoliopsida</taxon>
        <taxon>eudicotyledons</taxon>
        <taxon>Gunneridae</taxon>
        <taxon>Pentapetalae</taxon>
        <taxon>rosids</taxon>
        <taxon>fabids</taxon>
        <taxon>Fagales</taxon>
        <taxon>Fagaceae</taxon>
        <taxon>Fagus</taxon>
    </lineage>
</organism>
<dbReference type="Pfam" id="PF07727">
    <property type="entry name" value="RVT_2"/>
    <property type="match status" value="1"/>
</dbReference>
<sequence length="439" mass="48362">MPSLYEAYATIDSDERRRHLGPPISTTVSTSPVITEQMAFVANFGPRSPSWRPICHHCGVVRHLKARCFKLHPELRQTDQLGSLAAQAHDTPIAPTATIATGTPIAFHVRSVEPIWVLDFGTNDHMTGESSIFSLPLIPVTQSVFDHSPSIEYTSPLAHPVPIFDFMVSESPSPPAPTSHPPQQVYTRRPQSPLPDSPLAPGSVLITLSPSISLILVFQILITPSLGRWTLSLFLGQCLRLFRIPMGCKWVFTVKYLADGSVDWYKARLVAKGFTQIPSKDFGATFAPVVKLTSIHLLVSLAASHSWPLHQLDVKNVFLHGNLLKIIYMDSPPGFRAEGEYIGKDLGALKYFLGIEVARSRHGISLSQRKPDLTFAVSVVSQFMHVSRTSHLDAVHHILRYVKTSPGLGLFYSAGHQSGLSCFIDADYTGSQTVRRSTT</sequence>
<dbReference type="PANTHER" id="PTHR11439:SF463">
    <property type="entry name" value="REVERSE TRANSCRIPTASE TY1_COPIA-TYPE DOMAIN-CONTAINING PROTEIN"/>
    <property type="match status" value="1"/>
</dbReference>
<feature type="region of interest" description="Disordered" evidence="1">
    <location>
        <begin position="171"/>
        <end position="195"/>
    </location>
</feature>
<gene>
    <name evidence="3" type="ORF">FSB_LOCUS54964</name>
</gene>
<proteinExistence type="predicted"/>
<feature type="domain" description="Reverse transcriptase Ty1/copia-type" evidence="2">
    <location>
        <begin position="245"/>
        <end position="340"/>
    </location>
</feature>
<name>A0A2N9IQE8_FAGSY</name>
<protein>
    <recommendedName>
        <fullName evidence="2">Reverse transcriptase Ty1/copia-type domain-containing protein</fullName>
    </recommendedName>
</protein>
<dbReference type="PANTHER" id="PTHR11439">
    <property type="entry name" value="GAG-POL-RELATED RETROTRANSPOSON"/>
    <property type="match status" value="1"/>
</dbReference>
<accession>A0A2N9IQE8</accession>
<evidence type="ECO:0000313" key="3">
    <source>
        <dbReference type="EMBL" id="SPD27082.1"/>
    </source>
</evidence>
<dbReference type="InterPro" id="IPR013103">
    <property type="entry name" value="RVT_2"/>
</dbReference>
<dbReference type="EMBL" id="OIVN01006179">
    <property type="protein sequence ID" value="SPD27082.1"/>
    <property type="molecule type" value="Genomic_DNA"/>
</dbReference>